<keyword evidence="1" id="KW-0472">Membrane</keyword>
<accession>A0ABR1JLT9</accession>
<gene>
    <name evidence="2" type="ORF">VKT23_008199</name>
</gene>
<protein>
    <submittedName>
        <fullName evidence="2">Uncharacterized protein</fullName>
    </submittedName>
</protein>
<evidence type="ECO:0000313" key="3">
    <source>
        <dbReference type="Proteomes" id="UP001498398"/>
    </source>
</evidence>
<sequence length="241" mass="26990">MVSVARLDDTDPSITYRGSWWIGGRPNEYNTSTHGSKSVHSSASLTFRGTQIAIYATLDAKDPINPDPVSEIQIDGNVMSTYKPVLLDSEIQFRQKIFDSGVLLDGKHILSITSLVDSNTSIWLDYFEYIPSPLSPSESPDSNQPSTPIGGGSRLGLPSAVQVSGRSGLAWILLLLMVVCAICVWFWRQRRPQNDLRNYRPAPRGFVFKARKFLEDLWNNENLGENVRNVVRIRNNIHSLV</sequence>
<dbReference type="EMBL" id="JBANRG010000012">
    <property type="protein sequence ID" value="KAK7461768.1"/>
    <property type="molecule type" value="Genomic_DNA"/>
</dbReference>
<keyword evidence="3" id="KW-1185">Reference proteome</keyword>
<name>A0ABR1JLT9_9AGAR</name>
<dbReference type="Gene3D" id="2.60.120.260">
    <property type="entry name" value="Galactose-binding domain-like"/>
    <property type="match status" value="1"/>
</dbReference>
<evidence type="ECO:0000313" key="2">
    <source>
        <dbReference type="EMBL" id="KAK7461768.1"/>
    </source>
</evidence>
<evidence type="ECO:0000256" key="1">
    <source>
        <dbReference type="SAM" id="Phobius"/>
    </source>
</evidence>
<keyword evidence="1" id="KW-0812">Transmembrane</keyword>
<feature type="transmembrane region" description="Helical" evidence="1">
    <location>
        <begin position="168"/>
        <end position="187"/>
    </location>
</feature>
<organism evidence="2 3">
    <name type="scientific">Marasmiellus scandens</name>
    <dbReference type="NCBI Taxonomy" id="2682957"/>
    <lineage>
        <taxon>Eukaryota</taxon>
        <taxon>Fungi</taxon>
        <taxon>Dikarya</taxon>
        <taxon>Basidiomycota</taxon>
        <taxon>Agaricomycotina</taxon>
        <taxon>Agaricomycetes</taxon>
        <taxon>Agaricomycetidae</taxon>
        <taxon>Agaricales</taxon>
        <taxon>Marasmiineae</taxon>
        <taxon>Omphalotaceae</taxon>
        <taxon>Marasmiellus</taxon>
    </lineage>
</organism>
<proteinExistence type="predicted"/>
<reference evidence="2 3" key="1">
    <citation type="submission" date="2024-01" db="EMBL/GenBank/DDBJ databases">
        <title>A draft genome for the cacao thread blight pathogen Marasmiellus scandens.</title>
        <authorList>
            <person name="Baruah I.K."/>
            <person name="Leung J."/>
            <person name="Bukari Y."/>
            <person name="Amoako-Attah I."/>
            <person name="Meinhardt L.W."/>
            <person name="Bailey B.A."/>
            <person name="Cohen S.P."/>
        </authorList>
    </citation>
    <scope>NUCLEOTIDE SEQUENCE [LARGE SCALE GENOMIC DNA]</scope>
    <source>
        <strain evidence="2 3">GH-19</strain>
    </source>
</reference>
<keyword evidence="1" id="KW-1133">Transmembrane helix</keyword>
<comment type="caution">
    <text evidence="2">The sequence shown here is derived from an EMBL/GenBank/DDBJ whole genome shotgun (WGS) entry which is preliminary data.</text>
</comment>
<dbReference type="Proteomes" id="UP001498398">
    <property type="component" value="Unassembled WGS sequence"/>
</dbReference>